<dbReference type="GO" id="GO:0003677">
    <property type="term" value="F:DNA binding"/>
    <property type="evidence" value="ECO:0007669"/>
    <property type="project" value="InterPro"/>
</dbReference>
<keyword evidence="3" id="KW-1185">Reference proteome</keyword>
<dbReference type="OrthoDB" id="2306294at2"/>
<organism evidence="2 3">
    <name type="scientific">Brevibacillus invocatus</name>
    <dbReference type="NCBI Taxonomy" id="173959"/>
    <lineage>
        <taxon>Bacteria</taxon>
        <taxon>Bacillati</taxon>
        <taxon>Bacillota</taxon>
        <taxon>Bacilli</taxon>
        <taxon>Bacillales</taxon>
        <taxon>Paenibacillaceae</taxon>
        <taxon>Brevibacillus</taxon>
    </lineage>
</organism>
<dbReference type="InterPro" id="IPR001387">
    <property type="entry name" value="Cro/C1-type_HTH"/>
</dbReference>
<dbReference type="InterPro" id="IPR010982">
    <property type="entry name" value="Lambda_DNA-bd_dom_sf"/>
</dbReference>
<name>A0A3M8C2T4_9BACL</name>
<proteinExistence type="predicted"/>
<dbReference type="SUPFAM" id="SSF47413">
    <property type="entry name" value="lambda repressor-like DNA-binding domains"/>
    <property type="match status" value="1"/>
</dbReference>
<dbReference type="Gene3D" id="1.10.260.40">
    <property type="entry name" value="lambda repressor-like DNA-binding domains"/>
    <property type="match status" value="1"/>
</dbReference>
<gene>
    <name evidence="2" type="ORF">EDM52_18455</name>
</gene>
<dbReference type="EMBL" id="RHHR01000036">
    <property type="protein sequence ID" value="RNB69951.1"/>
    <property type="molecule type" value="Genomic_DNA"/>
</dbReference>
<sequence length="77" mass="8507">MKIKVKDLDHLNELLLRKGFTKTSFSKAIKLSQPMTIQITNGDRHPSPPVAKRITDTLAVEFDDIFVIVKATGVTAG</sequence>
<dbReference type="Pfam" id="PF01381">
    <property type="entry name" value="HTH_3"/>
    <property type="match status" value="1"/>
</dbReference>
<dbReference type="AlphaFoldDB" id="A0A3M8C2T4"/>
<protein>
    <submittedName>
        <fullName evidence="2">XRE family transcriptional regulator</fullName>
    </submittedName>
</protein>
<reference evidence="2 3" key="1">
    <citation type="submission" date="2018-10" db="EMBL/GenBank/DDBJ databases">
        <title>Phylogenomics of Brevibacillus.</title>
        <authorList>
            <person name="Dunlap C."/>
        </authorList>
    </citation>
    <scope>NUCLEOTIDE SEQUENCE [LARGE SCALE GENOMIC DNA]</scope>
    <source>
        <strain evidence="2 3">JCM 12215</strain>
    </source>
</reference>
<evidence type="ECO:0000313" key="3">
    <source>
        <dbReference type="Proteomes" id="UP000282028"/>
    </source>
</evidence>
<evidence type="ECO:0000313" key="2">
    <source>
        <dbReference type="EMBL" id="RNB69951.1"/>
    </source>
</evidence>
<feature type="domain" description="HTH cro/C1-type" evidence="1">
    <location>
        <begin position="11"/>
        <end position="65"/>
    </location>
</feature>
<comment type="caution">
    <text evidence="2">The sequence shown here is derived from an EMBL/GenBank/DDBJ whole genome shotgun (WGS) entry which is preliminary data.</text>
</comment>
<accession>A0A3M8C2T4</accession>
<dbReference type="SMART" id="SM00530">
    <property type="entry name" value="HTH_XRE"/>
    <property type="match status" value="1"/>
</dbReference>
<evidence type="ECO:0000259" key="1">
    <source>
        <dbReference type="PROSITE" id="PS50943"/>
    </source>
</evidence>
<dbReference type="RefSeq" id="WP_122910421.1">
    <property type="nucleotide sequence ID" value="NZ_CBCSBE010000013.1"/>
</dbReference>
<dbReference type="Proteomes" id="UP000282028">
    <property type="component" value="Unassembled WGS sequence"/>
</dbReference>
<dbReference type="PROSITE" id="PS50943">
    <property type="entry name" value="HTH_CROC1"/>
    <property type="match status" value="1"/>
</dbReference>